<feature type="transmembrane region" description="Helical" evidence="2">
    <location>
        <begin position="1297"/>
        <end position="1322"/>
    </location>
</feature>
<feature type="compositionally biased region" description="Pro residues" evidence="1">
    <location>
        <begin position="682"/>
        <end position="713"/>
    </location>
</feature>
<feature type="compositionally biased region" description="Gly residues" evidence="1">
    <location>
        <begin position="808"/>
        <end position="831"/>
    </location>
</feature>
<feature type="compositionally biased region" description="Low complexity" evidence="1">
    <location>
        <begin position="1574"/>
        <end position="1594"/>
    </location>
</feature>
<feature type="compositionally biased region" description="Low complexity" evidence="1">
    <location>
        <begin position="1479"/>
        <end position="1489"/>
    </location>
</feature>
<feature type="transmembrane region" description="Helical" evidence="2">
    <location>
        <begin position="1029"/>
        <end position="1055"/>
    </location>
</feature>
<feature type="compositionally biased region" description="Pro residues" evidence="1">
    <location>
        <begin position="1466"/>
        <end position="1478"/>
    </location>
</feature>
<feature type="region of interest" description="Disordered" evidence="1">
    <location>
        <begin position="542"/>
        <end position="866"/>
    </location>
</feature>
<keyword evidence="4" id="KW-1185">Reference proteome</keyword>
<comment type="caution">
    <text evidence="3">The sequence shown here is derived from an EMBL/GenBank/DDBJ whole genome shotgun (WGS) entry which is preliminary data.</text>
</comment>
<feature type="transmembrane region" description="Helical" evidence="2">
    <location>
        <begin position="965"/>
        <end position="986"/>
    </location>
</feature>
<feature type="compositionally biased region" description="Basic and acidic residues" evidence="1">
    <location>
        <begin position="1551"/>
        <end position="1567"/>
    </location>
</feature>
<protein>
    <submittedName>
        <fullName evidence="3">Uncharacterized protein</fullName>
    </submittedName>
</protein>
<evidence type="ECO:0000313" key="4">
    <source>
        <dbReference type="Proteomes" id="UP001205105"/>
    </source>
</evidence>
<feature type="compositionally biased region" description="Pro residues" evidence="1">
    <location>
        <begin position="833"/>
        <end position="848"/>
    </location>
</feature>
<feature type="region of interest" description="Disordered" evidence="1">
    <location>
        <begin position="1447"/>
        <end position="1594"/>
    </location>
</feature>
<dbReference type="Proteomes" id="UP001205105">
    <property type="component" value="Unassembled WGS sequence"/>
</dbReference>
<reference evidence="3" key="1">
    <citation type="submission" date="2020-11" db="EMBL/GenBank/DDBJ databases">
        <title>Chlorella ohadii genome sequencing and assembly.</title>
        <authorList>
            <person name="Murik O."/>
            <person name="Treves H."/>
            <person name="Kedem I."/>
            <person name="Shotland Y."/>
            <person name="Kaplan A."/>
        </authorList>
    </citation>
    <scope>NUCLEOTIDE SEQUENCE</scope>
    <source>
        <strain evidence="3">1</strain>
    </source>
</reference>
<gene>
    <name evidence="3" type="ORF">COHA_002594</name>
</gene>
<evidence type="ECO:0000256" key="1">
    <source>
        <dbReference type="SAM" id="MobiDB-lite"/>
    </source>
</evidence>
<evidence type="ECO:0000256" key="2">
    <source>
        <dbReference type="SAM" id="Phobius"/>
    </source>
</evidence>
<dbReference type="PANTHER" id="PTHR24216">
    <property type="entry name" value="PAXILLIN-RELATED"/>
    <property type="match status" value="1"/>
</dbReference>
<feature type="compositionally biased region" description="Gly residues" evidence="1">
    <location>
        <begin position="656"/>
        <end position="665"/>
    </location>
</feature>
<feature type="compositionally biased region" description="Gly residues" evidence="1">
    <location>
        <begin position="756"/>
        <end position="770"/>
    </location>
</feature>
<feature type="compositionally biased region" description="Pro residues" evidence="1">
    <location>
        <begin position="562"/>
        <end position="653"/>
    </location>
</feature>
<feature type="compositionally biased region" description="Polar residues" evidence="1">
    <location>
        <begin position="1491"/>
        <end position="1508"/>
    </location>
</feature>
<name>A0AAD5H7W2_9CHLO</name>
<feature type="transmembrane region" description="Helical" evidence="2">
    <location>
        <begin position="1243"/>
        <end position="1265"/>
    </location>
</feature>
<feature type="transmembrane region" description="Helical" evidence="2">
    <location>
        <begin position="1271"/>
        <end position="1290"/>
    </location>
</feature>
<organism evidence="3 4">
    <name type="scientific">Chlorella ohadii</name>
    <dbReference type="NCBI Taxonomy" id="2649997"/>
    <lineage>
        <taxon>Eukaryota</taxon>
        <taxon>Viridiplantae</taxon>
        <taxon>Chlorophyta</taxon>
        <taxon>core chlorophytes</taxon>
        <taxon>Trebouxiophyceae</taxon>
        <taxon>Chlorellales</taxon>
        <taxon>Chlorellaceae</taxon>
        <taxon>Chlorella clade</taxon>
        <taxon>Chlorella</taxon>
    </lineage>
</organism>
<keyword evidence="2" id="KW-1133">Transmembrane helix</keyword>
<feature type="transmembrane region" description="Helical" evidence="2">
    <location>
        <begin position="998"/>
        <end position="1023"/>
    </location>
</feature>
<sequence>MQAHAAELSLAGQPGASAAPWWAFTVQQPAAVFQQGRIYTLRLELACAGSGSSSSSSVAVRAVCSTVDLPGRHAGGGSIGRQLTQASTAIFDTPSPPLPPVPVTLAPLSGAGAEGGSQTVVVDGYSGLARAINASSAAPVCGSAAAASASRCLRNPMLRTAASQIVLVLTLGSGGTFASGNSIGPAISLSGGNATVASTRRTTSQTAEITIRLLSDQPVTIWVAEGALKPYLALGASNTASNVVSVERDSEAPRPVISTPGNQRVTDSRQISFSIEFGEPVLATDPYQLFSFAGVRRLDAVLDVAAGRVDIAAYILDEDAGEEADVGVWVKEGTVRDVVGNANTVRPSLTVKYRPSSSGLQAGAVVANVFFASSLALCTAASYVHSALLPFSHGVLGCGALGFVGWAQSLYLTGQLSAAWMPESYRQVADTFSWTVGDIGLSWADSTPDMNPSYAFPFVPVVLTSTGQEVAAAQYPALSSADVGGGGPLVAVTGELSELGGGAVGLSAVLPGIKFLDPNEAQQVGAPPQPPPQPEDTLTIQEAEASPSPDPSPTEAQSMDLSPPPPEEPQDSPQPPSPQASPSPEPSSSPPVEPPAASPPAGAPSPQPQPEVSPSPQPQPSPSPSPQPSPPPSPAASPPVTSPSPAVEPPAPAPSGGDGTGGNGTGESPAPAPSPEASESPAPTPSPTPEAPEPAPESPPPPSPSPPPPSPPEEPVESPQPVESPSPSPEPQSPPADGNVSAASLSPSPSPSPEANGGGSGNNGGSGGGDAQEQPAGGDGGRSPSPSPPADSTDPQGGGGAAAAAAAGAGGGGGSGSNGGGGGDNGGGGGSNQPPPEPQPAEQSPPTPEQGSGTVVDTGDIPSGSLTSLDAARRRLAAVSAARSNRRALLQAGSAAASAQPAFDGTLYIVASRGLELMSPGGTPDLNDVLVSGGAVQRAYDVIDAAGEDGAYPRQYYYDRLARTAFWTALFAFVVMAGHLACLGIMMWRNKQVPDVMWFPRIELAVCLAILPALAFGAAGLFQCSPGDIVLGAFLLLLLPCSFLGAGFLLLYRWLQHPQLNRRRAIFVLQRDPLAAAIAAPTPEATPRGRSMAALAATGTNGAANDAAGTSAAAEGAAAEGAADGAAGGSEDAAATAAAALALNSRRMAEAQARRWTFVGFTHSLFGARKLPGDWCGINLDSRFVHKYGPLFEATYGQAMVRRRATFEFDPVRGKVDRGTLVCLPELPTISWRRKPLLQPHHLRSPAQLVAAVKMVILAAGISAVHPGADSYIQCCLLILLYGFYTIYLWAVRPYSVALVGGFELASALTTLTTCGLAMAVMDGRGSSDLTRSTVGAVMLSIQLVAFLCYVGGTWLTSMRALWAATGLRARLRLPPSPGDKFADTVLQVMGRDPHILARKFADRWMVRALGVGLYDRPVWRRETEDLRRLLKATVLPRRRVANMGSVVRRKTLSGPEDEAAALPGGPLPPVAVAPPPGSVAGTSTAGGSITPRSASGVQFTPGNTPGAPNSLGGGLSPAFNSLVSDFPGSEGGGTPSGDAVIAVPQARRSPPREVTAEPGSELHRQLSDPAMLAQHAQQAQQAQQQQQQPNGQE</sequence>
<dbReference type="EMBL" id="JADXDR010000036">
    <property type="protein sequence ID" value="KAI7843695.1"/>
    <property type="molecule type" value="Genomic_DNA"/>
</dbReference>
<keyword evidence="2" id="KW-0812">Transmembrane</keyword>
<feature type="transmembrane region" description="Helical" evidence="2">
    <location>
        <begin position="1342"/>
        <end position="1363"/>
    </location>
</feature>
<keyword evidence="2" id="KW-0472">Membrane</keyword>
<feature type="compositionally biased region" description="Pro residues" evidence="1">
    <location>
        <begin position="722"/>
        <end position="734"/>
    </location>
</feature>
<proteinExistence type="predicted"/>
<evidence type="ECO:0000313" key="3">
    <source>
        <dbReference type="EMBL" id="KAI7843695.1"/>
    </source>
</evidence>
<dbReference type="PANTHER" id="PTHR24216:SF65">
    <property type="entry name" value="PAXILLIN-LIKE PROTEIN 1"/>
    <property type="match status" value="1"/>
</dbReference>
<accession>A0AAD5H7W2</accession>